<sequence length="152" mass="17458">MISQPYRIIPPWLKSKLIRRKKTKKSKDKACLFAAVSTTIFTRIMSLKTAKAIRDYLKQEYAEDERMKDKPLSIANKVRLLGSELNDSRIVEKILVAVPERYEATVTTLENTKDLSKISLAELLNSLQAQEQRRLMRQDVITEGATSKTSWS</sequence>
<protein>
    <recommendedName>
        <fullName evidence="3">Retrovirus-related Pol polyprotein from transposon RE1</fullName>
    </recommendedName>
</protein>
<evidence type="ECO:0000313" key="2">
    <source>
        <dbReference type="Proteomes" id="UP000288805"/>
    </source>
</evidence>
<dbReference type="AlphaFoldDB" id="A0A438H047"/>
<dbReference type="EMBL" id="QGNW01000305">
    <property type="protein sequence ID" value="RVW77852.1"/>
    <property type="molecule type" value="Genomic_DNA"/>
</dbReference>
<dbReference type="PANTHER" id="PTHR35317">
    <property type="entry name" value="OS04G0629600 PROTEIN"/>
    <property type="match status" value="1"/>
</dbReference>
<dbReference type="PANTHER" id="PTHR35317:SF11">
    <property type="entry name" value="CCHC-TYPE DOMAIN-CONTAINING PROTEIN"/>
    <property type="match status" value="1"/>
</dbReference>
<accession>A0A438H047</accession>
<evidence type="ECO:0000313" key="1">
    <source>
        <dbReference type="EMBL" id="RVW77852.1"/>
    </source>
</evidence>
<dbReference type="Pfam" id="PF14223">
    <property type="entry name" value="Retrotran_gag_2"/>
    <property type="match status" value="1"/>
</dbReference>
<gene>
    <name evidence="1" type="ORF">CK203_054314</name>
</gene>
<comment type="caution">
    <text evidence="1">The sequence shown here is derived from an EMBL/GenBank/DDBJ whole genome shotgun (WGS) entry which is preliminary data.</text>
</comment>
<proteinExistence type="predicted"/>
<evidence type="ECO:0008006" key="3">
    <source>
        <dbReference type="Google" id="ProtNLM"/>
    </source>
</evidence>
<organism evidence="1 2">
    <name type="scientific">Vitis vinifera</name>
    <name type="common">Grape</name>
    <dbReference type="NCBI Taxonomy" id="29760"/>
    <lineage>
        <taxon>Eukaryota</taxon>
        <taxon>Viridiplantae</taxon>
        <taxon>Streptophyta</taxon>
        <taxon>Embryophyta</taxon>
        <taxon>Tracheophyta</taxon>
        <taxon>Spermatophyta</taxon>
        <taxon>Magnoliopsida</taxon>
        <taxon>eudicotyledons</taxon>
        <taxon>Gunneridae</taxon>
        <taxon>Pentapetalae</taxon>
        <taxon>rosids</taxon>
        <taxon>Vitales</taxon>
        <taxon>Vitaceae</taxon>
        <taxon>Viteae</taxon>
        <taxon>Vitis</taxon>
    </lineage>
</organism>
<reference evidence="1 2" key="1">
    <citation type="journal article" date="2018" name="PLoS Genet.">
        <title>Population sequencing reveals clonal diversity and ancestral inbreeding in the grapevine cultivar Chardonnay.</title>
        <authorList>
            <person name="Roach M.J."/>
            <person name="Johnson D.L."/>
            <person name="Bohlmann J."/>
            <person name="van Vuuren H.J."/>
            <person name="Jones S.J."/>
            <person name="Pretorius I.S."/>
            <person name="Schmidt S.A."/>
            <person name="Borneman A.R."/>
        </authorList>
    </citation>
    <scope>NUCLEOTIDE SEQUENCE [LARGE SCALE GENOMIC DNA]</scope>
    <source>
        <strain evidence="2">cv. Chardonnay</strain>
        <tissue evidence="1">Leaf</tissue>
    </source>
</reference>
<name>A0A438H047_VITVI</name>
<dbReference type="Proteomes" id="UP000288805">
    <property type="component" value="Unassembled WGS sequence"/>
</dbReference>